<proteinExistence type="predicted"/>
<dbReference type="PANTHER" id="PTHR11735:SF11">
    <property type="entry name" value="TRNA THREONYLCARBAMOYLADENOSINE BIOSYNTHESIS PROTEIN TSAB"/>
    <property type="match status" value="1"/>
</dbReference>
<dbReference type="SUPFAM" id="SSF53067">
    <property type="entry name" value="Actin-like ATPase domain"/>
    <property type="match status" value="2"/>
</dbReference>
<protein>
    <submittedName>
        <fullName evidence="2">Peptidase M22 glycoprotease</fullName>
    </submittedName>
</protein>
<dbReference type="Proteomes" id="UP000000271">
    <property type="component" value="Chromosome"/>
</dbReference>
<evidence type="ECO:0000259" key="1">
    <source>
        <dbReference type="Pfam" id="PF00814"/>
    </source>
</evidence>
<dbReference type="KEGG" id="bse:Bsel_0550"/>
<reference evidence="2" key="1">
    <citation type="submission" date="2009-10" db="EMBL/GenBank/DDBJ databases">
        <title>Complete sequence of Bacillus selenitireducens MLS10.</title>
        <authorList>
            <consortium name="US DOE Joint Genome Institute"/>
            <person name="Lucas S."/>
            <person name="Copeland A."/>
            <person name="Lapidus A."/>
            <person name="Glavina del Rio T."/>
            <person name="Dalin E."/>
            <person name="Tice H."/>
            <person name="Bruce D."/>
            <person name="Goodwin L."/>
            <person name="Pitluck S."/>
            <person name="Sims D."/>
            <person name="Brettin T."/>
            <person name="Detter J.C."/>
            <person name="Han C."/>
            <person name="Larimer F."/>
            <person name="Land M."/>
            <person name="Hauser L."/>
            <person name="Kyrpides N."/>
            <person name="Ovchinnikova G."/>
            <person name="Stolz J."/>
        </authorList>
    </citation>
    <scope>NUCLEOTIDE SEQUENCE [LARGE SCALE GENOMIC DNA]</scope>
    <source>
        <strain evidence="2">MLS10</strain>
    </source>
</reference>
<dbReference type="HOGENOM" id="CLU_064886_0_1_9"/>
<feature type="domain" description="Gcp-like" evidence="1">
    <location>
        <begin position="32"/>
        <end position="144"/>
    </location>
</feature>
<dbReference type="OrthoDB" id="9784166at2"/>
<dbReference type="InterPro" id="IPR000905">
    <property type="entry name" value="Gcp-like_dom"/>
</dbReference>
<dbReference type="CDD" id="cd24032">
    <property type="entry name" value="ASKHA_NBD_TsaB"/>
    <property type="match status" value="1"/>
</dbReference>
<dbReference type="Gene3D" id="3.30.420.40">
    <property type="match status" value="2"/>
</dbReference>
<dbReference type="InterPro" id="IPR043129">
    <property type="entry name" value="ATPase_NBD"/>
</dbReference>
<gene>
    <name evidence="2" type="ordered locus">Bsel_0550</name>
</gene>
<dbReference type="InterPro" id="IPR022496">
    <property type="entry name" value="T6A_TsaB"/>
</dbReference>
<keyword evidence="3" id="KW-1185">Reference proteome</keyword>
<evidence type="ECO:0000313" key="3">
    <source>
        <dbReference type="Proteomes" id="UP000000271"/>
    </source>
</evidence>
<dbReference type="STRING" id="439292.Bsel_0550"/>
<dbReference type="EMBL" id="CP001791">
    <property type="protein sequence ID" value="ADH98086.1"/>
    <property type="molecule type" value="Genomic_DNA"/>
</dbReference>
<dbReference type="GO" id="GO:0006508">
    <property type="term" value="P:proteolysis"/>
    <property type="evidence" value="ECO:0007669"/>
    <property type="project" value="UniProtKB-KW"/>
</dbReference>
<dbReference type="GO" id="GO:0002949">
    <property type="term" value="P:tRNA threonylcarbamoyladenosine modification"/>
    <property type="evidence" value="ECO:0007669"/>
    <property type="project" value="InterPro"/>
</dbReference>
<dbReference type="Pfam" id="PF00814">
    <property type="entry name" value="TsaD"/>
    <property type="match status" value="1"/>
</dbReference>
<dbReference type="GO" id="GO:0005829">
    <property type="term" value="C:cytosol"/>
    <property type="evidence" value="ECO:0007669"/>
    <property type="project" value="TreeGrafter"/>
</dbReference>
<dbReference type="RefSeq" id="WP_013171515.1">
    <property type="nucleotide sequence ID" value="NC_014219.1"/>
</dbReference>
<dbReference type="NCBIfam" id="TIGR03725">
    <property type="entry name" value="T6A_YeaZ"/>
    <property type="match status" value="1"/>
</dbReference>
<dbReference type="eggNOG" id="COG1214">
    <property type="taxonomic scope" value="Bacteria"/>
</dbReference>
<dbReference type="GO" id="GO:0008233">
    <property type="term" value="F:peptidase activity"/>
    <property type="evidence" value="ECO:0007669"/>
    <property type="project" value="UniProtKB-KW"/>
</dbReference>
<name>D6XY13_BACIE</name>
<evidence type="ECO:0000313" key="2">
    <source>
        <dbReference type="EMBL" id="ADH98086.1"/>
    </source>
</evidence>
<dbReference type="AlphaFoldDB" id="D6XY13"/>
<organism evidence="2 3">
    <name type="scientific">Bacillus selenitireducens (strain ATCC 700615 / DSM 15326 / MLS10)</name>
    <dbReference type="NCBI Taxonomy" id="439292"/>
    <lineage>
        <taxon>Bacteria</taxon>
        <taxon>Bacillati</taxon>
        <taxon>Bacillota</taxon>
        <taxon>Bacilli</taxon>
        <taxon>Bacillales</taxon>
        <taxon>Bacillaceae</taxon>
        <taxon>Salisediminibacterium</taxon>
    </lineage>
</organism>
<dbReference type="PANTHER" id="PTHR11735">
    <property type="entry name" value="TRNA N6-ADENOSINE THREONYLCARBAMOYLTRANSFERASE"/>
    <property type="match status" value="1"/>
</dbReference>
<accession>D6XY13</accession>
<sequence length="238" mass="25933">MNVLAIDTASYVLGVGLLKDGKPLGSIVTHEKKNHSLRLMPAIRSLFEEVDMTPKDLDRIVVDHGPGSYTGVRIGVTTAKTMAYSLNIPVVGVSSLEALAANGSLFTGETVPFFDARRGQVFTGLYEQGTSILEDRIIMLDEWLQILSERDTPKYLFISPDAMQHRTLIESALGERAVMAPAPSEIVRPEALALIGMTKEADESVHGFTPNYLRLAEAESKWREANPGKVKTYGGSGN</sequence>